<organism evidence="6 7">
    <name type="scientific">Candidatus Accumulibacter phosphatis</name>
    <dbReference type="NCBI Taxonomy" id="327160"/>
    <lineage>
        <taxon>Bacteria</taxon>
        <taxon>Pseudomonadati</taxon>
        <taxon>Pseudomonadota</taxon>
        <taxon>Betaproteobacteria</taxon>
        <taxon>Candidatus Accumulibacter</taxon>
    </lineage>
</organism>
<dbReference type="PANTHER" id="PTHR30265:SF7">
    <property type="entry name" value="TRANSCRIPTION ANTITERMINATION PROTEIN RFAH"/>
    <property type="match status" value="1"/>
</dbReference>
<dbReference type="InterPro" id="IPR006645">
    <property type="entry name" value="NGN-like_dom"/>
</dbReference>
<keyword evidence="1" id="KW-0889">Transcription antitermination</keyword>
<dbReference type="Pfam" id="PF02357">
    <property type="entry name" value="NusG"/>
    <property type="match status" value="1"/>
</dbReference>
<gene>
    <name evidence="6" type="ORF">E4Q23_15210</name>
</gene>
<dbReference type="EMBL" id="SPMY01000044">
    <property type="protein sequence ID" value="NMQ28992.1"/>
    <property type="molecule type" value="Genomic_DNA"/>
</dbReference>
<feature type="region of interest" description="Disordered" evidence="4">
    <location>
        <begin position="45"/>
        <end position="91"/>
    </location>
</feature>
<evidence type="ECO:0000256" key="3">
    <source>
        <dbReference type="ARBA" id="ARBA00023163"/>
    </source>
</evidence>
<dbReference type="Pfam" id="PF23284">
    <property type="entry name" value="KOW2_Spt5"/>
    <property type="match status" value="1"/>
</dbReference>
<reference evidence="6 7" key="1">
    <citation type="submission" date="2019-03" db="EMBL/GenBank/DDBJ databases">
        <title>Metabolic reconstructions from genomes of highly enriched 'Candidatus Accumulibacter' and 'Candidatus Competibacter' bioreactor populations.</title>
        <authorList>
            <person name="Annavajhala M.K."/>
            <person name="Welles L."/>
            <person name="Abbas B."/>
            <person name="Sorokin D."/>
            <person name="Park H."/>
            <person name="Van Loosdrecht M."/>
            <person name="Chandran K."/>
        </authorList>
    </citation>
    <scope>NUCLEOTIDE SEQUENCE [LARGE SCALE GENOMIC DNA]</scope>
    <source>
        <strain evidence="6 7">SBR_S</strain>
    </source>
</reference>
<feature type="domain" description="NusG-like N-terminal" evidence="5">
    <location>
        <begin position="116"/>
        <end position="215"/>
    </location>
</feature>
<name>A0ABX1TXI9_9PROT</name>
<evidence type="ECO:0000313" key="7">
    <source>
        <dbReference type="Proteomes" id="UP000749010"/>
    </source>
</evidence>
<feature type="region of interest" description="Disordered" evidence="4">
    <location>
        <begin position="1"/>
        <end position="21"/>
    </location>
</feature>
<proteinExistence type="predicted"/>
<evidence type="ECO:0000256" key="2">
    <source>
        <dbReference type="ARBA" id="ARBA00023015"/>
    </source>
</evidence>
<accession>A0ABX1TXI9</accession>
<dbReference type="SUPFAM" id="SSF82679">
    <property type="entry name" value="N-utilization substance G protein NusG, N-terminal domain"/>
    <property type="match status" value="1"/>
</dbReference>
<dbReference type="Gene3D" id="3.30.70.940">
    <property type="entry name" value="NusG, N-terminal domain"/>
    <property type="match status" value="1"/>
</dbReference>
<evidence type="ECO:0000256" key="4">
    <source>
        <dbReference type="SAM" id="MobiDB-lite"/>
    </source>
</evidence>
<dbReference type="InterPro" id="IPR005825">
    <property type="entry name" value="Ribosomal_uL24_CS"/>
</dbReference>
<dbReference type="SUPFAM" id="SSF50104">
    <property type="entry name" value="Translation proteins SH3-like domain"/>
    <property type="match status" value="1"/>
</dbReference>
<evidence type="ECO:0000256" key="1">
    <source>
        <dbReference type="ARBA" id="ARBA00022814"/>
    </source>
</evidence>
<evidence type="ECO:0000259" key="5">
    <source>
        <dbReference type="SMART" id="SM00738"/>
    </source>
</evidence>
<comment type="caution">
    <text evidence="6">The sequence shown here is derived from an EMBL/GenBank/DDBJ whole genome shotgun (WGS) entry which is preliminary data.</text>
</comment>
<dbReference type="InterPro" id="IPR036735">
    <property type="entry name" value="NGN_dom_sf"/>
</dbReference>
<dbReference type="CDD" id="cd06091">
    <property type="entry name" value="KOW_NusG"/>
    <property type="match status" value="1"/>
</dbReference>
<dbReference type="InterPro" id="IPR008991">
    <property type="entry name" value="Translation_prot_SH3-like_sf"/>
</dbReference>
<dbReference type="InterPro" id="IPR043425">
    <property type="entry name" value="NusG-like"/>
</dbReference>
<keyword evidence="3" id="KW-0804">Transcription</keyword>
<evidence type="ECO:0000313" key="6">
    <source>
        <dbReference type="EMBL" id="NMQ28992.1"/>
    </source>
</evidence>
<keyword evidence="2" id="KW-0805">Transcription regulation</keyword>
<dbReference type="InterPro" id="IPR041975">
    <property type="entry name" value="KOW_Spt5_2"/>
</dbReference>
<feature type="compositionally biased region" description="Low complexity" evidence="4">
    <location>
        <begin position="1"/>
        <end position="18"/>
    </location>
</feature>
<protein>
    <recommendedName>
        <fullName evidence="5">NusG-like N-terminal domain-containing protein</fullName>
    </recommendedName>
</protein>
<dbReference type="SMART" id="SM00738">
    <property type="entry name" value="NGN"/>
    <property type="match status" value="1"/>
</dbReference>
<keyword evidence="7" id="KW-1185">Reference proteome</keyword>
<dbReference type="PROSITE" id="PS01108">
    <property type="entry name" value="RIBOSOMAL_L24"/>
    <property type="match status" value="1"/>
</dbReference>
<sequence>MACISASSSQRSSPHTAAGLPSKTRLAKASTWYCLSLIACSSWGDGSNSSPTVKARRRSRRGNPELNPFPWSLRRLTTPAGSGDTRLADRNSCRPPPLPAASNLPLSPMAANLPPVTPWYVCLTKPRREALAVRKLEEQGYEVFLPMLTHWEKTRAGWAKRQQVMFPRYGFVRCARPEQSIGPIRSTPGVSGLVSFGVLPAILDDGTLAAIRSLAERQARKVEEKVNPFQAGDSVEVAAGPLKGMSGIVSAVAEERVTIMLGLLGREKPVAVPVGQVTLA</sequence>
<dbReference type="PANTHER" id="PTHR30265">
    <property type="entry name" value="RHO-INTERACTING TRANSCRIPTION TERMINATION FACTOR NUSG"/>
    <property type="match status" value="1"/>
</dbReference>
<dbReference type="Proteomes" id="UP000749010">
    <property type="component" value="Unassembled WGS sequence"/>
</dbReference>